<accession>A0A1V6TP08</accession>
<name>A0A1V6TP08_9EURO</name>
<dbReference type="OrthoDB" id="4187154at2759"/>
<dbReference type="AlphaFoldDB" id="A0A1V6TP08"/>
<evidence type="ECO:0000256" key="1">
    <source>
        <dbReference type="SAM" id="MobiDB-lite"/>
    </source>
</evidence>
<sequence>MAQKLDLGRSTLQIRDSKLQLRLAASANFTQPLSHGAPQIPIDLSHLLNVERVWITEAPELELRFFIGENWDQNEAAAFISRLRGKLCDMEIWSDLGFSVEIKTGAREYCIGISGTHCLELGLRRGWPIQNHSTGRTLPSMMTNPPGACPPPGVPVATLASIDVRLEYRFQGKDIPQSQDRSELEVGLGQESSVFPGPQLLETMTEVAILQAVHDEGFHEAIGSQFSCISGDGSDPSLEELLRLFDLGIQRLVISNSIKDPTIIVSQQSTLKSLADISPAVFDPGYRDAMNQRGVTIPIITKAVSSMLAGNKDPSTKAKLGDLLELASSHHPDELMVQPQFPSWGTAVLPSLWRVAQKNVPKTKPMKRRASMLPAECLSTGLTGLNETVSRMPTDQQQSDSGNPGLGRSFQTEYHNENEESDVCLLNSESEDQLLDNFSETSFTDIGNSTQRSRDTLLSTIGSPQTSYGDYDAMLLSDHGELADYPGNSMTDYDPREDMEAYDTGIIMADYL</sequence>
<evidence type="ECO:0000313" key="2">
    <source>
        <dbReference type="EMBL" id="OQE28097.1"/>
    </source>
</evidence>
<gene>
    <name evidence="2" type="ORF">PENFLA_c005G02293</name>
</gene>
<feature type="compositionally biased region" description="Polar residues" evidence="1">
    <location>
        <begin position="392"/>
        <end position="402"/>
    </location>
</feature>
<organism evidence="2 3">
    <name type="scientific">Penicillium flavigenum</name>
    <dbReference type="NCBI Taxonomy" id="254877"/>
    <lineage>
        <taxon>Eukaryota</taxon>
        <taxon>Fungi</taxon>
        <taxon>Dikarya</taxon>
        <taxon>Ascomycota</taxon>
        <taxon>Pezizomycotina</taxon>
        <taxon>Eurotiomycetes</taxon>
        <taxon>Eurotiomycetidae</taxon>
        <taxon>Eurotiales</taxon>
        <taxon>Aspergillaceae</taxon>
        <taxon>Penicillium</taxon>
    </lineage>
</organism>
<reference evidence="3" key="1">
    <citation type="journal article" date="2017" name="Nat. Microbiol.">
        <title>Global analysis of biosynthetic gene clusters reveals vast potential of secondary metabolite production in Penicillium species.</title>
        <authorList>
            <person name="Nielsen J.C."/>
            <person name="Grijseels S."/>
            <person name="Prigent S."/>
            <person name="Ji B."/>
            <person name="Dainat J."/>
            <person name="Nielsen K.F."/>
            <person name="Frisvad J.C."/>
            <person name="Workman M."/>
            <person name="Nielsen J."/>
        </authorList>
    </citation>
    <scope>NUCLEOTIDE SEQUENCE [LARGE SCALE GENOMIC DNA]</scope>
    <source>
        <strain evidence="3">IBT 14082</strain>
    </source>
</reference>
<protein>
    <submittedName>
        <fullName evidence="2">Uncharacterized protein</fullName>
    </submittedName>
</protein>
<comment type="caution">
    <text evidence="2">The sequence shown here is derived from an EMBL/GenBank/DDBJ whole genome shotgun (WGS) entry which is preliminary data.</text>
</comment>
<proteinExistence type="predicted"/>
<keyword evidence="3" id="KW-1185">Reference proteome</keyword>
<feature type="region of interest" description="Disordered" evidence="1">
    <location>
        <begin position="442"/>
        <end position="464"/>
    </location>
</feature>
<feature type="region of interest" description="Disordered" evidence="1">
    <location>
        <begin position="392"/>
        <end position="411"/>
    </location>
</feature>
<dbReference type="STRING" id="254877.A0A1V6TP08"/>
<dbReference type="EMBL" id="MLQL01000005">
    <property type="protein sequence ID" value="OQE28097.1"/>
    <property type="molecule type" value="Genomic_DNA"/>
</dbReference>
<evidence type="ECO:0000313" key="3">
    <source>
        <dbReference type="Proteomes" id="UP000191342"/>
    </source>
</evidence>
<dbReference type="Proteomes" id="UP000191342">
    <property type="component" value="Unassembled WGS sequence"/>
</dbReference>